<feature type="compositionally biased region" description="Low complexity" evidence="3">
    <location>
        <begin position="259"/>
        <end position="272"/>
    </location>
</feature>
<organism evidence="5 6">
    <name type="scientific">Diploscapter pachys</name>
    <dbReference type="NCBI Taxonomy" id="2018661"/>
    <lineage>
        <taxon>Eukaryota</taxon>
        <taxon>Metazoa</taxon>
        <taxon>Ecdysozoa</taxon>
        <taxon>Nematoda</taxon>
        <taxon>Chromadorea</taxon>
        <taxon>Rhabditida</taxon>
        <taxon>Rhabditina</taxon>
        <taxon>Rhabditomorpha</taxon>
        <taxon>Rhabditoidea</taxon>
        <taxon>Rhabditidae</taxon>
        <taxon>Diploscapter</taxon>
    </lineage>
</organism>
<reference evidence="5 6" key="1">
    <citation type="journal article" date="2017" name="Curr. Biol.">
        <title>Genome architecture and evolution of a unichromosomal asexual nematode.</title>
        <authorList>
            <person name="Fradin H."/>
            <person name="Zegar C."/>
            <person name="Gutwein M."/>
            <person name="Lucas J."/>
            <person name="Kovtun M."/>
            <person name="Corcoran D."/>
            <person name="Baugh L.R."/>
            <person name="Kiontke K."/>
            <person name="Gunsalus K."/>
            <person name="Fitch D.H."/>
            <person name="Piano F."/>
        </authorList>
    </citation>
    <scope>NUCLEOTIDE SEQUENCE [LARGE SCALE GENOMIC DNA]</scope>
    <source>
        <strain evidence="5">PF1309</strain>
    </source>
</reference>
<comment type="caution">
    <text evidence="5">The sequence shown here is derived from an EMBL/GenBank/DDBJ whole genome shotgun (WGS) entry which is preliminary data.</text>
</comment>
<dbReference type="Pfam" id="PF00337">
    <property type="entry name" value="Gal-bind_lectin"/>
    <property type="match status" value="1"/>
</dbReference>
<evidence type="ECO:0000256" key="2">
    <source>
        <dbReference type="RuleBase" id="RU102079"/>
    </source>
</evidence>
<feature type="domain" description="Galectin" evidence="4">
    <location>
        <begin position="14"/>
        <end position="141"/>
    </location>
</feature>
<evidence type="ECO:0000256" key="3">
    <source>
        <dbReference type="SAM" id="MobiDB-lite"/>
    </source>
</evidence>
<name>A0A2A2J8E2_9BILA</name>
<dbReference type="SUPFAM" id="SSF49899">
    <property type="entry name" value="Concanavalin A-like lectins/glucanases"/>
    <property type="match status" value="1"/>
</dbReference>
<dbReference type="PANTHER" id="PTHR11346:SF15">
    <property type="entry name" value="PLACENTAL PROTEIN 13-LIKE"/>
    <property type="match status" value="1"/>
</dbReference>
<dbReference type="GO" id="GO:0030246">
    <property type="term" value="F:carbohydrate binding"/>
    <property type="evidence" value="ECO:0007669"/>
    <property type="project" value="UniProtKB-UniRule"/>
</dbReference>
<dbReference type="SMART" id="SM00276">
    <property type="entry name" value="GLECT"/>
    <property type="match status" value="1"/>
</dbReference>
<dbReference type="InterPro" id="IPR001079">
    <property type="entry name" value="Galectin_CRD"/>
</dbReference>
<sequence>MAGPQRFPLPTMPFRKEIHSGCSVGTSIMIRGKPYDDRSKSFLVQFNTKNDIALNLTFRIGSRGQILANSRIGSTFTSELSKSEDVSLNKKFTLHIKVEEDAYEIFYNGEKALEFVHRVLPTEVFQVFIEGPLILDEVVFSPPDGASSMPAPASQYQRVSSAVPLPDMDSLNISDGPNRPYAARNAPTYDHPASTAYSRSPGEDFPPPPDNLRPEVFHRGGPQGFSEHPYPLPGLFDQPGEYPERREPPTMQIVQPMLQTPVPQPSSSSTRPSQPPYNPDHYKIPPPPVELPVKFFIRNKLA</sequence>
<dbReference type="InterPro" id="IPR044156">
    <property type="entry name" value="Galectin-like"/>
</dbReference>
<gene>
    <name evidence="5" type="ORF">WR25_18796</name>
</gene>
<dbReference type="AlphaFoldDB" id="A0A2A2J8E2"/>
<protein>
    <recommendedName>
        <fullName evidence="2">Galectin</fullName>
    </recommendedName>
</protein>
<evidence type="ECO:0000313" key="5">
    <source>
        <dbReference type="EMBL" id="PAV58026.1"/>
    </source>
</evidence>
<proteinExistence type="predicted"/>
<feature type="compositionally biased region" description="Pro residues" evidence="3">
    <location>
        <begin position="273"/>
        <end position="289"/>
    </location>
</feature>
<keyword evidence="1 2" id="KW-0430">Lectin</keyword>
<dbReference type="InterPro" id="IPR013320">
    <property type="entry name" value="ConA-like_dom_sf"/>
</dbReference>
<dbReference type="EMBL" id="LIAE01010604">
    <property type="protein sequence ID" value="PAV58026.1"/>
    <property type="molecule type" value="Genomic_DNA"/>
</dbReference>
<accession>A0A2A2J8E2</accession>
<evidence type="ECO:0000313" key="6">
    <source>
        <dbReference type="Proteomes" id="UP000218231"/>
    </source>
</evidence>
<dbReference type="SMART" id="SM00908">
    <property type="entry name" value="Gal-bind_lectin"/>
    <property type="match status" value="1"/>
</dbReference>
<dbReference type="Proteomes" id="UP000218231">
    <property type="component" value="Unassembled WGS sequence"/>
</dbReference>
<keyword evidence="6" id="KW-1185">Reference proteome</keyword>
<dbReference type="Gene3D" id="2.60.120.200">
    <property type="match status" value="1"/>
</dbReference>
<evidence type="ECO:0000256" key="1">
    <source>
        <dbReference type="ARBA" id="ARBA00022734"/>
    </source>
</evidence>
<dbReference type="OrthoDB" id="5871144at2759"/>
<dbReference type="PANTHER" id="PTHR11346">
    <property type="entry name" value="GALECTIN"/>
    <property type="match status" value="1"/>
</dbReference>
<dbReference type="PROSITE" id="PS51304">
    <property type="entry name" value="GALECTIN"/>
    <property type="match status" value="1"/>
</dbReference>
<feature type="region of interest" description="Disordered" evidence="3">
    <location>
        <begin position="167"/>
        <end position="289"/>
    </location>
</feature>
<evidence type="ECO:0000259" key="4">
    <source>
        <dbReference type="PROSITE" id="PS51304"/>
    </source>
</evidence>